<name>A0A0S8FXE0_UNCW3</name>
<dbReference type="Gene3D" id="2.60.40.4070">
    <property type="match status" value="1"/>
</dbReference>
<gene>
    <name evidence="2" type="ORF">AMJ83_02620</name>
</gene>
<organism evidence="2 3">
    <name type="scientific">candidate division WOR_3 bacterium SM23_42</name>
    <dbReference type="NCBI Taxonomy" id="1703779"/>
    <lineage>
        <taxon>Bacteria</taxon>
        <taxon>Bacteria division WOR-3</taxon>
    </lineage>
</organism>
<dbReference type="EMBL" id="LJUJ01000003">
    <property type="protein sequence ID" value="KPK64332.1"/>
    <property type="molecule type" value="Genomic_DNA"/>
</dbReference>
<proteinExistence type="predicted"/>
<protein>
    <recommendedName>
        <fullName evidence="1">Secretion system C-terminal sorting domain-containing protein</fullName>
    </recommendedName>
</protein>
<feature type="domain" description="Secretion system C-terminal sorting" evidence="1">
    <location>
        <begin position="808"/>
        <end position="890"/>
    </location>
</feature>
<dbReference type="AlphaFoldDB" id="A0A0S8FXE0"/>
<dbReference type="Proteomes" id="UP000051373">
    <property type="component" value="Unassembled WGS sequence"/>
</dbReference>
<evidence type="ECO:0000259" key="1">
    <source>
        <dbReference type="Pfam" id="PF18962"/>
    </source>
</evidence>
<sequence length="892" mass="99485">MRVSKYIVVTFLTVILIWADWDMRTHNANQWELVISNFGVFGQAYSGNGPGGFWPIGSGHNYIYGAGFNVGAIKPNGDTVVTVGYGPAGGTYEYSPGIAHSNPYDEQWCVYLSTDQYYPLPATSLQDGYAVYNDCDSIYHMPDSFFVAGVTVTQKTHVWPIDWSADMIFMEYVVRNDTNYALNDLYVGIPMDFDIGTETGMAANDRCGLDLSRKMFYGWQETWEPGTPSWRPGMIGYKLLSSCSLSCYKRFTLAYEPQIDRELYLTMAGYNYLTGVYEPYDTVWPAPADQRIMMATGPFSTLPPGDSIVVAWVLIAGNDTLPPPTELSYKADKAQICYETGWHTVNVIAPNGGEVVTGIYNVNYVATSITGNPLGINLYLASPDAIDTIATGQSNTGSYAWNSSLWPDGVLYRIAVTANDTITFGSDISDGIFTIDNPGNTPPRLMVFTPSGNAPLSGDYDITWFARDAEFGDSLLIDIYFMSQYDTAFFPIALDEPNDSVYTWNTVPYRNGSGTLIIETHDEEFTVAETVQVYLLNQISGGTMDHIHGINNVVDLSALIHDAQQITGHTYELEFLEYRILDNGGYYYPEYMYEMRDSNTGVTVLDTYSLCDGYYFVGGAVGISDYSPIVDGFSIEAVTDGWPMKQINYLNDSVKIVVGTYPEDSIIPLTSFFWWAYRGARLQLDWVTHTSGGLSLLVTDLDYGDTIPFKPYVRIPPQNPDSAFGWCFHQFPPVGVSPSETLRVDDNHINLCGQAIRIAASVAPPQVGDRWIVYPSEYSPPIKGNLYRFTPTGIAEHEDQIALISFQVYPVPSIRSLTIAYNLPQRQEVSLTIYDVLGRQVRVLKNGTENPGQYKITWNGLDDRSRKVSAGVYFCRLETEDCKETKKFIVLK</sequence>
<dbReference type="NCBIfam" id="TIGR04183">
    <property type="entry name" value="Por_Secre_tail"/>
    <property type="match status" value="1"/>
</dbReference>
<reference evidence="2 3" key="1">
    <citation type="journal article" date="2015" name="Microbiome">
        <title>Genomic resolution of linkages in carbon, nitrogen, and sulfur cycling among widespread estuary sediment bacteria.</title>
        <authorList>
            <person name="Baker B.J."/>
            <person name="Lazar C.S."/>
            <person name="Teske A.P."/>
            <person name="Dick G.J."/>
        </authorList>
    </citation>
    <scope>NUCLEOTIDE SEQUENCE [LARGE SCALE GENOMIC DNA]</scope>
    <source>
        <strain evidence="2">SM23_42</strain>
    </source>
</reference>
<comment type="caution">
    <text evidence="2">The sequence shown here is derived from an EMBL/GenBank/DDBJ whole genome shotgun (WGS) entry which is preliminary data.</text>
</comment>
<accession>A0A0S8FXE0</accession>
<dbReference type="Pfam" id="PF18962">
    <property type="entry name" value="Por_Secre_tail"/>
    <property type="match status" value="1"/>
</dbReference>
<dbReference type="STRING" id="1703779.AMJ83_02620"/>
<evidence type="ECO:0000313" key="3">
    <source>
        <dbReference type="Proteomes" id="UP000051373"/>
    </source>
</evidence>
<dbReference type="InterPro" id="IPR026444">
    <property type="entry name" value="Secre_tail"/>
</dbReference>
<evidence type="ECO:0000313" key="2">
    <source>
        <dbReference type="EMBL" id="KPK64332.1"/>
    </source>
</evidence>